<accession>A0A8T0GU71</accession>
<evidence type="ECO:0000313" key="2">
    <source>
        <dbReference type="EMBL" id="KAG0563271.1"/>
    </source>
</evidence>
<gene>
    <name evidence="2" type="ORF">KC19_8G017700</name>
</gene>
<reference evidence="2" key="1">
    <citation type="submission" date="2020-06" db="EMBL/GenBank/DDBJ databases">
        <title>WGS assembly of Ceratodon purpureus strain R40.</title>
        <authorList>
            <person name="Carey S.B."/>
            <person name="Jenkins J."/>
            <person name="Shu S."/>
            <person name="Lovell J.T."/>
            <person name="Sreedasyam A."/>
            <person name="Maumus F."/>
            <person name="Tiley G.P."/>
            <person name="Fernandez-Pozo N."/>
            <person name="Barry K."/>
            <person name="Chen C."/>
            <person name="Wang M."/>
            <person name="Lipzen A."/>
            <person name="Daum C."/>
            <person name="Saski C.A."/>
            <person name="Payton A.C."/>
            <person name="Mcbreen J.C."/>
            <person name="Conrad R.E."/>
            <person name="Kollar L.M."/>
            <person name="Olsson S."/>
            <person name="Huttunen S."/>
            <person name="Landis J.B."/>
            <person name="Wickett N.J."/>
            <person name="Johnson M.G."/>
            <person name="Rensing S.A."/>
            <person name="Grimwood J."/>
            <person name="Schmutz J."/>
            <person name="Mcdaniel S.F."/>
        </authorList>
    </citation>
    <scope>NUCLEOTIDE SEQUENCE</scope>
    <source>
        <strain evidence="2">R40</strain>
    </source>
</reference>
<organism evidence="2 3">
    <name type="scientific">Ceratodon purpureus</name>
    <name type="common">Fire moss</name>
    <name type="synonym">Dicranum purpureum</name>
    <dbReference type="NCBI Taxonomy" id="3225"/>
    <lineage>
        <taxon>Eukaryota</taxon>
        <taxon>Viridiplantae</taxon>
        <taxon>Streptophyta</taxon>
        <taxon>Embryophyta</taxon>
        <taxon>Bryophyta</taxon>
        <taxon>Bryophytina</taxon>
        <taxon>Bryopsida</taxon>
        <taxon>Dicranidae</taxon>
        <taxon>Pseudoditrichales</taxon>
        <taxon>Ditrichaceae</taxon>
        <taxon>Ceratodon</taxon>
    </lineage>
</organism>
<evidence type="ECO:0000256" key="1">
    <source>
        <dbReference type="SAM" id="SignalP"/>
    </source>
</evidence>
<protein>
    <submittedName>
        <fullName evidence="2">Uncharacterized protein</fullName>
    </submittedName>
</protein>
<dbReference type="EMBL" id="CM026429">
    <property type="protein sequence ID" value="KAG0563271.1"/>
    <property type="molecule type" value="Genomic_DNA"/>
</dbReference>
<keyword evidence="3" id="KW-1185">Reference proteome</keyword>
<comment type="caution">
    <text evidence="2">The sequence shown here is derived from an EMBL/GenBank/DDBJ whole genome shotgun (WGS) entry which is preliminary data.</text>
</comment>
<name>A0A8T0GU71_CERPU</name>
<feature type="signal peptide" evidence="1">
    <location>
        <begin position="1"/>
        <end position="15"/>
    </location>
</feature>
<dbReference type="AlphaFoldDB" id="A0A8T0GU71"/>
<proteinExistence type="predicted"/>
<evidence type="ECO:0000313" key="3">
    <source>
        <dbReference type="Proteomes" id="UP000822688"/>
    </source>
</evidence>
<sequence>CIELFVVLFLRKITGFPQSQLGWCCCGARIQGFNSLARLHWWCLFRRRIYGFHSHSCWCCFGGRLEGLVITAAWVALFRRKISELRAHGCIVVVITGTTIVDGDATSGSFFWCTGFTAATVPPLSPGSQLAHKPLATKPLAPTE</sequence>
<feature type="chain" id="PRO_5035723681" evidence="1">
    <location>
        <begin position="16"/>
        <end position="144"/>
    </location>
</feature>
<keyword evidence="1" id="KW-0732">Signal</keyword>
<feature type="non-terminal residue" evidence="2">
    <location>
        <position position="1"/>
    </location>
</feature>
<dbReference type="Proteomes" id="UP000822688">
    <property type="component" value="Chromosome 8"/>
</dbReference>